<proteinExistence type="predicted"/>
<organism evidence="2 3">
    <name type="scientific">Sinomonas cyclohexanicum</name>
    <name type="common">Corynebacterium cyclohexanicum</name>
    <dbReference type="NCBI Taxonomy" id="322009"/>
    <lineage>
        <taxon>Bacteria</taxon>
        <taxon>Bacillati</taxon>
        <taxon>Actinomycetota</taxon>
        <taxon>Actinomycetes</taxon>
        <taxon>Micrococcales</taxon>
        <taxon>Micrococcaceae</taxon>
        <taxon>Sinomonas</taxon>
    </lineage>
</organism>
<gene>
    <name evidence="2" type="ORF">SCMU_11120</name>
</gene>
<reference evidence="2 3" key="1">
    <citation type="journal article" date="2021" name="J. Biosci. Bioeng.">
        <title>Identification and characterization of a chc gene cluster responsible for the aromatization pathway of cyclohexanecarboxylate degradation in Sinomonas cyclohexanicum ATCC 51369.</title>
        <authorList>
            <person name="Yamamoto T."/>
            <person name="Hasegawa Y."/>
            <person name="Lau P.C.K."/>
            <person name="Iwaki H."/>
        </authorList>
    </citation>
    <scope>NUCLEOTIDE SEQUENCE [LARGE SCALE GENOMIC DNA]</scope>
    <source>
        <strain evidence="2 3">ATCC 51369</strain>
    </source>
</reference>
<keyword evidence="1" id="KW-0812">Transmembrane</keyword>
<name>A0ABN6FEH4_SINCY</name>
<dbReference type="RefSeq" id="WP_229232034.1">
    <property type="nucleotide sequence ID" value="NZ_AP024525.1"/>
</dbReference>
<dbReference type="Proteomes" id="UP001319861">
    <property type="component" value="Chromosome"/>
</dbReference>
<evidence type="ECO:0000313" key="3">
    <source>
        <dbReference type="Proteomes" id="UP001319861"/>
    </source>
</evidence>
<protein>
    <submittedName>
        <fullName evidence="2">Uncharacterized protein</fullName>
    </submittedName>
</protein>
<keyword evidence="3" id="KW-1185">Reference proteome</keyword>
<sequence>MALGYASAWPSSRTASYLLVWFQSLHADWIFPTYVAVLSALSVLFYVLARRSSGLYVGK</sequence>
<keyword evidence="1" id="KW-0472">Membrane</keyword>
<keyword evidence="1" id="KW-1133">Transmembrane helix</keyword>
<feature type="transmembrane region" description="Helical" evidence="1">
    <location>
        <begin position="29"/>
        <end position="49"/>
    </location>
</feature>
<accession>A0ABN6FEH4</accession>
<dbReference type="EMBL" id="AP024525">
    <property type="protein sequence ID" value="BCT75270.1"/>
    <property type="molecule type" value="Genomic_DNA"/>
</dbReference>
<evidence type="ECO:0000313" key="2">
    <source>
        <dbReference type="EMBL" id="BCT75270.1"/>
    </source>
</evidence>
<evidence type="ECO:0000256" key="1">
    <source>
        <dbReference type="SAM" id="Phobius"/>
    </source>
</evidence>